<comment type="caution">
    <text evidence="4">The sequence shown here is derived from an EMBL/GenBank/DDBJ whole genome shotgun (WGS) entry which is preliminary data.</text>
</comment>
<proteinExistence type="predicted"/>
<feature type="region of interest" description="Disordered" evidence="1">
    <location>
        <begin position="706"/>
        <end position="778"/>
    </location>
</feature>
<dbReference type="Proteomes" id="UP000318349">
    <property type="component" value="Unassembled WGS sequence"/>
</dbReference>
<feature type="compositionally biased region" description="Pro residues" evidence="1">
    <location>
        <begin position="242"/>
        <end position="274"/>
    </location>
</feature>
<dbReference type="Pfam" id="PF25800">
    <property type="entry name" value="FimV_N"/>
    <property type="match status" value="1"/>
</dbReference>
<sequence length="778" mass="83183">MKSLSSKSSLLLCALASIPGASYAIGFGEILSQSAIGEPFRAEVRLYGVGPKDDSSCLRVVPGTDPTDGIPAVRNALVSLQMRAGKPVAVVTRTQAVLDPIVRLTLEETCQARLKRTYTLLLPSPVSTIATPQAAAPASRPSPPAARAPASPALSASELGGTWTLPDGASINQLARQLYPSSRKDRIGFIRATRKLNSGDRSIRSSQQTLGAGTTLVLPDREAIIAAHPAPAAPKPVARAPEPAPAPVEPPAPERAATPPPEPAAEPAPMPTEPPADSGDRLTLSGDAPDFNGFKLSRQLGDPGLIDRTSDAERDLLRREQQLIMLLDEQITARLELTDRIERIEALQKTLADEVVKRDAPAPAAPASTPAPAAPTVQAAAPTPAPAASDWLATAQSWLPAGLAALMAAWVAIWLLRRRRASDEADDFLNEDSATNAEPRAVEPPMTQAAPGTESFDFSPIDWDGSAPAELQHSVAPITIEEADLSEEHESAVELADIMMSFGRIQGAAETLAEFIRNNPKQAVAPWLKLLEVYRTADMREDFEVITRQLNQTFNVKVVEWDDFDLARQTSESVEQMAHIVKALTSSWMTVDCQAYIQRLLRDNRDGARQGFPIAVIDDLLMLMAVLEDQLGPYTGAVDIPVAAVGARPDAETPEVATPESDAPEANEAPIDFSTPLDAVTAEPIFSLDDADITPSMTETTLPDLDFALESGDTPSLEDDETTVPEDEKKTKADIPPQLESDETPPPARPKGLDTDANADDGFTATELLGGFNRKRDD</sequence>
<feature type="compositionally biased region" description="Acidic residues" evidence="1">
    <location>
        <begin position="716"/>
        <end position="725"/>
    </location>
</feature>
<keyword evidence="2" id="KW-0732">Signal</keyword>
<dbReference type="AlphaFoldDB" id="A0A557RBE0"/>
<feature type="signal peptide" evidence="2">
    <location>
        <begin position="1"/>
        <end position="24"/>
    </location>
</feature>
<feature type="compositionally biased region" description="Low complexity" evidence="1">
    <location>
        <begin position="361"/>
        <end position="382"/>
    </location>
</feature>
<feature type="chain" id="PRO_5021994621" description="FimV N-terminal domain-containing protein" evidence="2">
    <location>
        <begin position="25"/>
        <end position="778"/>
    </location>
</feature>
<protein>
    <recommendedName>
        <fullName evidence="3">FimV N-terminal domain-containing protein</fullName>
    </recommendedName>
</protein>
<feature type="domain" description="FimV N-terminal" evidence="3">
    <location>
        <begin position="26"/>
        <end position="124"/>
    </location>
</feature>
<dbReference type="InterPro" id="IPR057840">
    <property type="entry name" value="FimV_N"/>
</dbReference>
<gene>
    <name evidence="4" type="ORF">FHP89_18865</name>
</gene>
<dbReference type="EMBL" id="VMNI01000021">
    <property type="protein sequence ID" value="TVO72340.1"/>
    <property type="molecule type" value="Genomic_DNA"/>
</dbReference>
<accession>A0A557RBE0</accession>
<evidence type="ECO:0000256" key="1">
    <source>
        <dbReference type="SAM" id="MobiDB-lite"/>
    </source>
</evidence>
<feature type="region of interest" description="Disordered" evidence="1">
    <location>
        <begin position="359"/>
        <end position="382"/>
    </location>
</feature>
<organism evidence="4 5">
    <name type="scientific">Denitromonas halophila</name>
    <dbReference type="NCBI Taxonomy" id="1629404"/>
    <lineage>
        <taxon>Bacteria</taxon>
        <taxon>Pseudomonadati</taxon>
        <taxon>Pseudomonadota</taxon>
        <taxon>Betaproteobacteria</taxon>
        <taxon>Rhodocyclales</taxon>
        <taxon>Zoogloeaceae</taxon>
        <taxon>Denitromonas</taxon>
    </lineage>
</organism>
<feature type="region of interest" description="Disordered" evidence="1">
    <location>
        <begin position="229"/>
        <end position="296"/>
    </location>
</feature>
<evidence type="ECO:0000313" key="4">
    <source>
        <dbReference type="EMBL" id="TVO72340.1"/>
    </source>
</evidence>
<evidence type="ECO:0000259" key="3">
    <source>
        <dbReference type="Pfam" id="PF25800"/>
    </source>
</evidence>
<evidence type="ECO:0000313" key="5">
    <source>
        <dbReference type="Proteomes" id="UP000318349"/>
    </source>
</evidence>
<feature type="region of interest" description="Disordered" evidence="1">
    <location>
        <begin position="649"/>
        <end position="676"/>
    </location>
</feature>
<feature type="region of interest" description="Disordered" evidence="1">
    <location>
        <begin position="431"/>
        <end position="463"/>
    </location>
</feature>
<evidence type="ECO:0000256" key="2">
    <source>
        <dbReference type="SAM" id="SignalP"/>
    </source>
</evidence>
<feature type="compositionally biased region" description="Low complexity" evidence="1">
    <location>
        <begin position="229"/>
        <end position="241"/>
    </location>
</feature>
<reference evidence="4 5" key="1">
    <citation type="submission" date="2019-07" db="EMBL/GenBank/DDBJ databases">
        <title>The pathways for chlorine oxyanion respiration interact through the shared metabolite chlorate.</title>
        <authorList>
            <person name="Barnum T.P."/>
            <person name="Cheng Y."/>
            <person name="Hill K.A."/>
            <person name="Lucas L.N."/>
            <person name="Carlson H.K."/>
            <person name="Coates J.D."/>
        </authorList>
    </citation>
    <scope>NUCLEOTIDE SEQUENCE [LARGE SCALE GENOMIC DNA]</scope>
    <source>
        <strain evidence="4 5">SFB-1</strain>
    </source>
</reference>
<feature type="region of interest" description="Disordered" evidence="1">
    <location>
        <begin position="132"/>
        <end position="153"/>
    </location>
</feature>
<name>A0A557RBE0_9RHOO</name>